<accession>A4G2J4</accession>
<evidence type="ECO:0000256" key="1">
    <source>
        <dbReference type="SAM" id="SignalP"/>
    </source>
</evidence>
<dbReference type="EMBL" id="CU207211">
    <property type="protein sequence ID" value="CAL60731.1"/>
    <property type="molecule type" value="Genomic_DNA"/>
</dbReference>
<feature type="chain" id="PRO_5002669085" evidence="1">
    <location>
        <begin position="21"/>
        <end position="119"/>
    </location>
</feature>
<gene>
    <name evidence="2" type="ordered locus">HEAR0521</name>
</gene>
<dbReference type="HOGENOM" id="CLU_151310_0_0_4"/>
<proteinExistence type="predicted"/>
<dbReference type="STRING" id="204773.HEAR0521"/>
<dbReference type="AlphaFoldDB" id="A4G2J4"/>
<evidence type="ECO:0000313" key="2">
    <source>
        <dbReference type="EMBL" id="CAL60731.1"/>
    </source>
</evidence>
<organism evidence="2 3">
    <name type="scientific">Herminiimonas arsenicoxydans</name>
    <dbReference type="NCBI Taxonomy" id="204773"/>
    <lineage>
        <taxon>Bacteria</taxon>
        <taxon>Pseudomonadati</taxon>
        <taxon>Pseudomonadota</taxon>
        <taxon>Betaproteobacteria</taxon>
        <taxon>Burkholderiales</taxon>
        <taxon>Oxalobacteraceae</taxon>
        <taxon>Herminiimonas</taxon>
    </lineage>
</organism>
<dbReference type="OrthoDB" id="6717343at2"/>
<sequence length="119" mass="12739">MKRLLVIFMLVVIPFQLSWAAAAVYCEHEINPTTLHFGHHEHKHIASPNEVKADASKAAAAVDGDCTSCHLGGIAILTIPLPALALDIISAPLIISSNSLLASSRPSRPERPKWTVAVS</sequence>
<dbReference type="eggNOG" id="ENOG50339I5">
    <property type="taxonomic scope" value="Bacteria"/>
</dbReference>
<evidence type="ECO:0000313" key="3">
    <source>
        <dbReference type="Proteomes" id="UP000006697"/>
    </source>
</evidence>
<name>A4G2J4_HERAR</name>
<keyword evidence="1" id="KW-0732">Signal</keyword>
<reference evidence="2 3" key="1">
    <citation type="journal article" date="2007" name="PLoS Genet.">
        <title>A tale of two oxidation states: bacterial colonization of arsenic-rich environments.</title>
        <authorList>
            <person name="Muller D."/>
            <person name="Medigue C."/>
            <person name="Koechler S."/>
            <person name="Barbe V."/>
            <person name="Barakat M."/>
            <person name="Talla E."/>
            <person name="Bonnefoy V."/>
            <person name="Krin E."/>
            <person name="Arsene-Ploetze F."/>
            <person name="Carapito C."/>
            <person name="Chandler M."/>
            <person name="Cournoyer B."/>
            <person name="Cruveiller S."/>
            <person name="Dossat C."/>
            <person name="Duval S."/>
            <person name="Heymann M."/>
            <person name="Leize E."/>
            <person name="Lieutaud A."/>
            <person name="Lievremont D."/>
            <person name="Makita Y."/>
            <person name="Mangenot S."/>
            <person name="Nitschke W."/>
            <person name="Ortet P."/>
            <person name="Perdrial N."/>
            <person name="Schoepp B."/>
            <person name="Siguier N."/>
            <person name="Simeonova D.D."/>
            <person name="Rouy Z."/>
            <person name="Segurens B."/>
            <person name="Turlin E."/>
            <person name="Vallenet D."/>
            <person name="Van Dorsselaer A."/>
            <person name="Weiss S."/>
            <person name="Weissenbach J."/>
            <person name="Lett M.C."/>
            <person name="Danchin A."/>
            <person name="Bertin P.N."/>
        </authorList>
    </citation>
    <scope>NUCLEOTIDE SEQUENCE [LARGE SCALE GENOMIC DNA]</scope>
    <source>
        <strain evidence="3">ULPAs1</strain>
    </source>
</reference>
<protein>
    <submittedName>
        <fullName evidence="2">Periplasmic cation efflux system protein czcI</fullName>
    </submittedName>
</protein>
<feature type="signal peptide" evidence="1">
    <location>
        <begin position="1"/>
        <end position="20"/>
    </location>
</feature>
<keyword evidence="3" id="KW-1185">Reference proteome</keyword>
<dbReference type="KEGG" id="har:HEAR0521"/>
<dbReference type="Proteomes" id="UP000006697">
    <property type="component" value="Chromosome"/>
</dbReference>